<dbReference type="Pfam" id="PF00356">
    <property type="entry name" value="LacI"/>
    <property type="match status" value="1"/>
</dbReference>
<dbReference type="GO" id="GO:0000976">
    <property type="term" value="F:transcription cis-regulatory region binding"/>
    <property type="evidence" value="ECO:0007669"/>
    <property type="project" value="TreeGrafter"/>
</dbReference>
<keyword evidence="3" id="KW-0804">Transcription</keyword>
<organism evidence="5 6">
    <name type="scientific">Arthrobacter livingstonensis</name>
    <dbReference type="NCBI Taxonomy" id="670078"/>
    <lineage>
        <taxon>Bacteria</taxon>
        <taxon>Bacillati</taxon>
        <taxon>Actinomycetota</taxon>
        <taxon>Actinomycetes</taxon>
        <taxon>Micrococcales</taxon>
        <taxon>Micrococcaceae</taxon>
        <taxon>Arthrobacter</taxon>
    </lineage>
</organism>
<feature type="domain" description="HTH lacI-type" evidence="4">
    <location>
        <begin position="3"/>
        <end position="58"/>
    </location>
</feature>
<dbReference type="SMART" id="SM00354">
    <property type="entry name" value="HTH_LACI"/>
    <property type="match status" value="1"/>
</dbReference>
<dbReference type="AlphaFoldDB" id="A0A2V5L1J5"/>
<accession>A0A2V5L1J5</accession>
<dbReference type="PANTHER" id="PTHR30146:SF153">
    <property type="entry name" value="LACTOSE OPERON REPRESSOR"/>
    <property type="match status" value="1"/>
</dbReference>
<dbReference type="Pfam" id="PF13377">
    <property type="entry name" value="Peripla_BP_3"/>
    <property type="match status" value="1"/>
</dbReference>
<dbReference type="InterPro" id="IPR046335">
    <property type="entry name" value="LacI/GalR-like_sensor"/>
</dbReference>
<dbReference type="RefSeq" id="WP_110502862.1">
    <property type="nucleotide sequence ID" value="NZ_QJVD01000036.1"/>
</dbReference>
<evidence type="ECO:0000256" key="3">
    <source>
        <dbReference type="ARBA" id="ARBA00023163"/>
    </source>
</evidence>
<dbReference type="SUPFAM" id="SSF53822">
    <property type="entry name" value="Periplasmic binding protein-like I"/>
    <property type="match status" value="1"/>
</dbReference>
<dbReference type="CDD" id="cd06267">
    <property type="entry name" value="PBP1_LacI_sugar_binding-like"/>
    <property type="match status" value="1"/>
</dbReference>
<evidence type="ECO:0000256" key="2">
    <source>
        <dbReference type="ARBA" id="ARBA00023125"/>
    </source>
</evidence>
<keyword evidence="1" id="KW-0805">Transcription regulation</keyword>
<proteinExistence type="predicted"/>
<name>A0A2V5L1J5_9MICC</name>
<evidence type="ECO:0000313" key="6">
    <source>
        <dbReference type="Proteomes" id="UP000247832"/>
    </source>
</evidence>
<dbReference type="Gene3D" id="3.40.50.2300">
    <property type="match status" value="2"/>
</dbReference>
<dbReference type="PANTHER" id="PTHR30146">
    <property type="entry name" value="LACI-RELATED TRANSCRIPTIONAL REPRESSOR"/>
    <property type="match status" value="1"/>
</dbReference>
<evidence type="ECO:0000313" key="5">
    <source>
        <dbReference type="EMBL" id="PYI64878.1"/>
    </source>
</evidence>
<dbReference type="InterPro" id="IPR010982">
    <property type="entry name" value="Lambda_DNA-bd_dom_sf"/>
</dbReference>
<sequence length="357" mass="36761">MAVKLSEVARQAGVSLATASRVLNGSARTPAADISHRVKAAAEELGYVANAQAQALARSTTGLVGLVVHDIADPYFSAIAHGVQETALHYRHQVLLAGTDIAGGAEPAESAELAAVNAFISYRTDAIILAASRLADEDPRLSRALGRYIENGGRVVALGATAIPGAQSLSLPNKEGAADLAGALLKQGHTRFAVLAGPLERNTARHRVEGFARALADAGVEPLAVVPGAFNSQGGFDATLECLDTLGITAVGRATGNHARSAPLCILAANDVMALGAMTALRSRGLRIPRDVQVAGFDDIPTLRDHSPGLTTYRLPLEHIGRLAAELALDPDGKHGNGMGGEVVLRESAGAARLEGA</sequence>
<dbReference type="InterPro" id="IPR028082">
    <property type="entry name" value="Peripla_BP_I"/>
</dbReference>
<dbReference type="EMBL" id="QJVD01000036">
    <property type="protein sequence ID" value="PYI64878.1"/>
    <property type="molecule type" value="Genomic_DNA"/>
</dbReference>
<comment type="caution">
    <text evidence="5">The sequence shown here is derived from an EMBL/GenBank/DDBJ whole genome shotgun (WGS) entry which is preliminary data.</text>
</comment>
<dbReference type="OrthoDB" id="3226810at2"/>
<gene>
    <name evidence="5" type="ORF">CVV68_20525</name>
</gene>
<dbReference type="CDD" id="cd01392">
    <property type="entry name" value="HTH_LacI"/>
    <property type="match status" value="1"/>
</dbReference>
<dbReference type="SUPFAM" id="SSF47413">
    <property type="entry name" value="lambda repressor-like DNA-binding domains"/>
    <property type="match status" value="1"/>
</dbReference>
<dbReference type="Gene3D" id="1.10.260.40">
    <property type="entry name" value="lambda repressor-like DNA-binding domains"/>
    <property type="match status" value="1"/>
</dbReference>
<dbReference type="GO" id="GO:0003700">
    <property type="term" value="F:DNA-binding transcription factor activity"/>
    <property type="evidence" value="ECO:0007669"/>
    <property type="project" value="TreeGrafter"/>
</dbReference>
<dbReference type="Proteomes" id="UP000247832">
    <property type="component" value="Unassembled WGS sequence"/>
</dbReference>
<dbReference type="PROSITE" id="PS50932">
    <property type="entry name" value="HTH_LACI_2"/>
    <property type="match status" value="1"/>
</dbReference>
<protein>
    <submittedName>
        <fullName evidence="5">LacI family transcriptional regulator</fullName>
    </submittedName>
</protein>
<dbReference type="InterPro" id="IPR000843">
    <property type="entry name" value="HTH_LacI"/>
</dbReference>
<evidence type="ECO:0000259" key="4">
    <source>
        <dbReference type="PROSITE" id="PS50932"/>
    </source>
</evidence>
<evidence type="ECO:0000256" key="1">
    <source>
        <dbReference type="ARBA" id="ARBA00023015"/>
    </source>
</evidence>
<reference evidence="5 6" key="1">
    <citation type="submission" date="2018-05" db="EMBL/GenBank/DDBJ databases">
        <title>Genetic diversity of glacier-inhabiting Cryobacterium bacteria in China and description of Cryobacterium mengkeensis sp. nov. and Arthrobacter glacialis sp. nov.</title>
        <authorList>
            <person name="Liu Q."/>
            <person name="Xin Y.-H."/>
        </authorList>
    </citation>
    <scope>NUCLEOTIDE SEQUENCE [LARGE SCALE GENOMIC DNA]</scope>
    <source>
        <strain evidence="5 6">LI2</strain>
    </source>
</reference>
<keyword evidence="2" id="KW-0238">DNA-binding</keyword>
<keyword evidence="6" id="KW-1185">Reference proteome</keyword>
<dbReference type="PROSITE" id="PS00356">
    <property type="entry name" value="HTH_LACI_1"/>
    <property type="match status" value="1"/>
</dbReference>